<dbReference type="Proteomes" id="UP000557193">
    <property type="component" value="Unassembled WGS sequence"/>
</dbReference>
<organism evidence="2 3">
    <name type="scientific">Pseudomonas fluvialis</name>
    <dbReference type="NCBI Taxonomy" id="1793966"/>
    <lineage>
        <taxon>Bacteria</taxon>
        <taxon>Pseudomonadati</taxon>
        <taxon>Pseudomonadota</taxon>
        <taxon>Gammaproteobacteria</taxon>
        <taxon>Pseudomonadales</taxon>
        <taxon>Pseudomonadaceae</taxon>
        <taxon>Pseudomonas</taxon>
    </lineage>
</organism>
<dbReference type="InterPro" id="IPR011051">
    <property type="entry name" value="RmlC_Cupin_sf"/>
</dbReference>
<reference evidence="2 3" key="1">
    <citation type="submission" date="2020-08" db="EMBL/GenBank/DDBJ databases">
        <title>Functional genomics of gut bacteria from endangered species of beetles.</title>
        <authorList>
            <person name="Carlos-Shanley C."/>
        </authorList>
    </citation>
    <scope>NUCLEOTIDE SEQUENCE [LARGE SCALE GENOMIC DNA]</scope>
    <source>
        <strain evidence="2 3">S00202</strain>
    </source>
</reference>
<dbReference type="CDD" id="cd20303">
    <property type="entry name" value="cupin_ChrR_1"/>
    <property type="match status" value="2"/>
</dbReference>
<comment type="caution">
    <text evidence="2">The sequence shown here is derived from an EMBL/GenBank/DDBJ whole genome shotgun (WGS) entry which is preliminary data.</text>
</comment>
<dbReference type="EMBL" id="JACHLL010000001">
    <property type="protein sequence ID" value="MBB6340536.1"/>
    <property type="molecule type" value="Genomic_DNA"/>
</dbReference>
<dbReference type="InterPro" id="IPR014710">
    <property type="entry name" value="RmlC-like_jellyroll"/>
</dbReference>
<accession>A0A7X0ETF8</accession>
<evidence type="ECO:0000313" key="3">
    <source>
        <dbReference type="Proteomes" id="UP000557193"/>
    </source>
</evidence>
<dbReference type="InterPro" id="IPR025979">
    <property type="entry name" value="ChrR-like_cupin_dom"/>
</dbReference>
<feature type="domain" description="ChrR-like cupin" evidence="1">
    <location>
        <begin position="119"/>
        <end position="216"/>
    </location>
</feature>
<dbReference type="RefSeq" id="WP_184680626.1">
    <property type="nucleotide sequence ID" value="NZ_JACHLL010000001.1"/>
</dbReference>
<evidence type="ECO:0000313" key="2">
    <source>
        <dbReference type="EMBL" id="MBB6340536.1"/>
    </source>
</evidence>
<dbReference type="Gene3D" id="2.60.120.10">
    <property type="entry name" value="Jelly Rolls"/>
    <property type="match status" value="1"/>
</dbReference>
<feature type="domain" description="ChrR-like cupin" evidence="1">
    <location>
        <begin position="9"/>
        <end position="112"/>
    </location>
</feature>
<gene>
    <name evidence="2" type="ORF">HNP49_000686</name>
</gene>
<keyword evidence="3" id="KW-1185">Reference proteome</keyword>
<dbReference type="AlphaFoldDB" id="A0A7X0ETF8"/>
<proteinExistence type="predicted"/>
<protein>
    <submittedName>
        <fullName evidence="2">Anti-sigma factor ChrR (Cupin superfamily)</fullName>
    </submittedName>
</protein>
<dbReference type="SUPFAM" id="SSF51182">
    <property type="entry name" value="RmlC-like cupins"/>
    <property type="match status" value="2"/>
</dbReference>
<sequence length="229" mass="24838">MSINADFSQRVVIHTAELAWQPSPQAGVERIPLDRIGAEVARATSLVRYAPGSTFPSHGHGGGEEILVLAGVFSDEHGDYPAGSYLRNPPGTRHAPFTREGCTLLVKLWQFAPDDDGQLCLDTANALWQPGLVEGLRVLPLHEHDGVSTALVNWAPGTHFAAHTHPGGEEIFVIEGELRDEAGVYPAGSWLRNPRWSRHAPWSDKGALIYVKVGHLGATTCWELAYPSA</sequence>
<name>A0A7X0ETF8_9PSED</name>
<dbReference type="Pfam" id="PF12973">
    <property type="entry name" value="Cupin_7"/>
    <property type="match status" value="2"/>
</dbReference>
<evidence type="ECO:0000259" key="1">
    <source>
        <dbReference type="Pfam" id="PF12973"/>
    </source>
</evidence>